<evidence type="ECO:0000256" key="5">
    <source>
        <dbReference type="ARBA" id="ARBA00023136"/>
    </source>
</evidence>
<reference evidence="6 7" key="1">
    <citation type="journal article" date="2012" name="PLoS Pathog.">
        <title>Diverse lifestyles and strategies of plant pathogenesis encoded in the genomes of eighteen Dothideomycetes fungi.</title>
        <authorList>
            <person name="Ohm R.A."/>
            <person name="Feau N."/>
            <person name="Henrissat B."/>
            <person name="Schoch C.L."/>
            <person name="Horwitz B.A."/>
            <person name="Barry K.W."/>
            <person name="Condon B.J."/>
            <person name="Copeland A.C."/>
            <person name="Dhillon B."/>
            <person name="Glaser F."/>
            <person name="Hesse C.N."/>
            <person name="Kosti I."/>
            <person name="LaButti K."/>
            <person name="Lindquist E.A."/>
            <person name="Lucas S."/>
            <person name="Salamov A.A."/>
            <person name="Bradshaw R.E."/>
            <person name="Ciuffetti L."/>
            <person name="Hamelin R.C."/>
            <person name="Kema G.H.J."/>
            <person name="Lawrence C."/>
            <person name="Scott J.A."/>
            <person name="Spatafora J.W."/>
            <person name="Turgeon B.G."/>
            <person name="de Wit P.J.G.M."/>
            <person name="Zhong S."/>
            <person name="Goodwin S.B."/>
            <person name="Grigoriev I.V."/>
        </authorList>
    </citation>
    <scope>NUCLEOTIDE SEQUENCE [LARGE SCALE GENOMIC DNA]</scope>
    <source>
        <strain evidence="6 7">UAMH 10762</strain>
    </source>
</reference>
<evidence type="ECO:0000256" key="1">
    <source>
        <dbReference type="ARBA" id="ARBA00004127"/>
    </source>
</evidence>
<keyword evidence="5" id="KW-0472">Membrane</keyword>
<dbReference type="GeneID" id="19108513"/>
<keyword evidence="7" id="KW-1185">Reference proteome</keyword>
<comment type="similarity">
    <text evidence="2">Belongs to the membrane magnesium transporter (TC 1.A.67) family.</text>
</comment>
<dbReference type="PANTHER" id="PTHR28144">
    <property type="entry name" value="ER MEMBRANE PROTEIN COMPLEX SUBUNIT 5"/>
    <property type="match status" value="1"/>
</dbReference>
<gene>
    <name evidence="6" type="ORF">BAUCODRAFT_144667</name>
</gene>
<dbReference type="Proteomes" id="UP000011761">
    <property type="component" value="Unassembled WGS sequence"/>
</dbReference>
<dbReference type="Pfam" id="PF10270">
    <property type="entry name" value="MMgT"/>
    <property type="match status" value="1"/>
</dbReference>
<dbReference type="GO" id="GO:0034975">
    <property type="term" value="P:protein folding in endoplasmic reticulum"/>
    <property type="evidence" value="ECO:0007669"/>
    <property type="project" value="TreeGrafter"/>
</dbReference>
<organism evidence="6 7">
    <name type="scientific">Baudoinia panamericana (strain UAMH 10762)</name>
    <name type="common">Angels' share fungus</name>
    <name type="synonym">Baudoinia compniacensis (strain UAMH 10762)</name>
    <dbReference type="NCBI Taxonomy" id="717646"/>
    <lineage>
        <taxon>Eukaryota</taxon>
        <taxon>Fungi</taxon>
        <taxon>Dikarya</taxon>
        <taxon>Ascomycota</taxon>
        <taxon>Pezizomycotina</taxon>
        <taxon>Dothideomycetes</taxon>
        <taxon>Dothideomycetidae</taxon>
        <taxon>Mycosphaerellales</taxon>
        <taxon>Teratosphaeriaceae</taxon>
        <taxon>Baudoinia</taxon>
    </lineage>
</organism>
<dbReference type="OMA" id="YGFWDIR"/>
<dbReference type="HOGENOM" id="CLU_132206_0_0_1"/>
<dbReference type="STRING" id="717646.M2NQ15"/>
<evidence type="ECO:0008006" key="8">
    <source>
        <dbReference type="Google" id="ProtNLM"/>
    </source>
</evidence>
<accession>M2NQ15</accession>
<sequence length="146" mass="15443">MAIASIALNVIGVIFLSHAVYSAYEHSLLPSTSASPSSGSYLLSVLDPKVNLPVDITIETLVSVVLLCAGVVLSSANLKPIQWNVWAGNLERSKDARATKEVGVGGGNPYAALEERSGFLDIRGEMKGFAEWKNKGGEGRIEGKKA</sequence>
<evidence type="ECO:0000256" key="2">
    <source>
        <dbReference type="ARBA" id="ARBA00006109"/>
    </source>
</evidence>
<dbReference type="PANTHER" id="PTHR28144:SF1">
    <property type="entry name" value="ER MEMBRANE PROTEIN COMPLEX SUBUNIT 5"/>
    <property type="match status" value="1"/>
</dbReference>
<evidence type="ECO:0000256" key="3">
    <source>
        <dbReference type="ARBA" id="ARBA00022692"/>
    </source>
</evidence>
<dbReference type="EMBL" id="KB445550">
    <property type="protein sequence ID" value="EMD01096.1"/>
    <property type="molecule type" value="Genomic_DNA"/>
</dbReference>
<keyword evidence="4" id="KW-1133">Transmembrane helix</keyword>
<dbReference type="KEGG" id="bcom:BAUCODRAFT_144667"/>
<dbReference type="InterPro" id="IPR018937">
    <property type="entry name" value="MMgT"/>
</dbReference>
<dbReference type="RefSeq" id="XP_007672280.1">
    <property type="nucleotide sequence ID" value="XM_007674090.1"/>
</dbReference>
<dbReference type="InterPro" id="IPR053279">
    <property type="entry name" value="EMC_subunit"/>
</dbReference>
<dbReference type="eggNOG" id="ENOG502S8V0">
    <property type="taxonomic scope" value="Eukaryota"/>
</dbReference>
<dbReference type="OrthoDB" id="44756at2759"/>
<evidence type="ECO:0000313" key="7">
    <source>
        <dbReference type="Proteomes" id="UP000011761"/>
    </source>
</evidence>
<proteinExistence type="inferred from homology"/>
<evidence type="ECO:0000313" key="6">
    <source>
        <dbReference type="EMBL" id="EMD01096.1"/>
    </source>
</evidence>
<dbReference type="GO" id="GO:0072546">
    <property type="term" value="C:EMC complex"/>
    <property type="evidence" value="ECO:0007669"/>
    <property type="project" value="TreeGrafter"/>
</dbReference>
<evidence type="ECO:0000256" key="4">
    <source>
        <dbReference type="ARBA" id="ARBA00022989"/>
    </source>
</evidence>
<comment type="subcellular location">
    <subcellularLocation>
        <location evidence="1">Endomembrane system</location>
        <topology evidence="1">Multi-pass membrane protein</topology>
    </subcellularLocation>
</comment>
<name>M2NQ15_BAUPA</name>
<dbReference type="AlphaFoldDB" id="M2NQ15"/>
<protein>
    <recommendedName>
        <fullName evidence="8">Magnesium transporter</fullName>
    </recommendedName>
</protein>
<keyword evidence="3" id="KW-0812">Transmembrane</keyword>